<keyword evidence="3" id="KW-1185">Reference proteome</keyword>
<organism evidence="4">
    <name type="scientific">Anisakis simplex</name>
    <name type="common">Herring worm</name>
    <dbReference type="NCBI Taxonomy" id="6269"/>
    <lineage>
        <taxon>Eukaryota</taxon>
        <taxon>Metazoa</taxon>
        <taxon>Ecdysozoa</taxon>
        <taxon>Nematoda</taxon>
        <taxon>Chromadorea</taxon>
        <taxon>Rhabditida</taxon>
        <taxon>Spirurina</taxon>
        <taxon>Ascaridomorpha</taxon>
        <taxon>Ascaridoidea</taxon>
        <taxon>Anisakidae</taxon>
        <taxon>Anisakis</taxon>
        <taxon>Anisakis simplex complex</taxon>
    </lineage>
</organism>
<dbReference type="AlphaFoldDB" id="A0A0M3JE25"/>
<feature type="compositionally biased region" description="Low complexity" evidence="1">
    <location>
        <begin position="20"/>
        <end position="30"/>
    </location>
</feature>
<evidence type="ECO:0000256" key="1">
    <source>
        <dbReference type="SAM" id="MobiDB-lite"/>
    </source>
</evidence>
<evidence type="ECO:0000313" key="3">
    <source>
        <dbReference type="Proteomes" id="UP000267096"/>
    </source>
</evidence>
<gene>
    <name evidence="2" type="ORF">ASIM_LOCUS5660</name>
</gene>
<accession>A0A0M3JE25</accession>
<evidence type="ECO:0000313" key="4">
    <source>
        <dbReference type="WBParaSite" id="ASIM_0000586601-mRNA-1"/>
    </source>
</evidence>
<dbReference type="Proteomes" id="UP000267096">
    <property type="component" value="Unassembled WGS sequence"/>
</dbReference>
<name>A0A0M3JE25_ANISI</name>
<reference evidence="4" key="1">
    <citation type="submission" date="2017-02" db="UniProtKB">
        <authorList>
            <consortium name="WormBaseParasite"/>
        </authorList>
    </citation>
    <scope>IDENTIFICATION</scope>
</reference>
<feature type="compositionally biased region" description="Polar residues" evidence="1">
    <location>
        <begin position="41"/>
        <end position="68"/>
    </location>
</feature>
<feature type="region of interest" description="Disordered" evidence="1">
    <location>
        <begin position="1"/>
        <end position="82"/>
    </location>
</feature>
<reference evidence="2 3" key="2">
    <citation type="submission" date="2018-11" db="EMBL/GenBank/DDBJ databases">
        <authorList>
            <consortium name="Pathogen Informatics"/>
        </authorList>
    </citation>
    <scope>NUCLEOTIDE SEQUENCE [LARGE SCALE GENOMIC DNA]</scope>
</reference>
<feature type="compositionally biased region" description="Low complexity" evidence="1">
    <location>
        <begin position="69"/>
        <end position="82"/>
    </location>
</feature>
<protein>
    <submittedName>
        <fullName evidence="4">PI-PLC Y-box domain-containing protein</fullName>
    </submittedName>
</protein>
<dbReference type="WBParaSite" id="ASIM_0000586601-mRNA-1">
    <property type="protein sequence ID" value="ASIM_0000586601-mRNA-1"/>
    <property type="gene ID" value="ASIM_0000586601"/>
</dbReference>
<dbReference type="EMBL" id="UYRR01011331">
    <property type="protein sequence ID" value="VDK25881.1"/>
    <property type="molecule type" value="Genomic_DNA"/>
</dbReference>
<evidence type="ECO:0000313" key="2">
    <source>
        <dbReference type="EMBL" id="VDK25881.1"/>
    </source>
</evidence>
<proteinExistence type="predicted"/>
<sequence>MRSRRGLMIDPFSDDNPFESSSKSQTQAKSAPPPRPEPPKTKQTFTQNVDPFSQVDPFQSNQDASNTPNQFANFANFDAFPS</sequence>